<reference evidence="2" key="1">
    <citation type="submission" date="2018-05" db="EMBL/GenBank/DDBJ databases">
        <title>Genome sequencing of Phenylobacterium sp. HYN0004.</title>
        <authorList>
            <person name="Yi H."/>
            <person name="Baek C."/>
        </authorList>
    </citation>
    <scope>NUCLEOTIDE SEQUENCE [LARGE SCALE GENOMIC DNA]</scope>
    <source>
        <strain evidence="2">HYN0004</strain>
    </source>
</reference>
<gene>
    <name evidence="1" type="ORF">HYN04_08865</name>
</gene>
<sequence>MLSVITSAGEASGELAGLLSDLVPAAITGLVRDVLVLEPAEEDRDLFALCEAAGARRILGGLGVAVQEARSDLILLATPRLRLDAFGLDRLGRELAASEGLHRGLALTAPAPPGLGFLSPPLGLVTSRSRLAAVPAGVSPQAALSQASRGAARLRVAG</sequence>
<dbReference type="AlphaFoldDB" id="A0A2Z3HSS1"/>
<evidence type="ECO:0008006" key="3">
    <source>
        <dbReference type="Google" id="ProtNLM"/>
    </source>
</evidence>
<protein>
    <recommendedName>
        <fullName evidence="3">Cell wall biosynthesis glycosyltransferase</fullName>
    </recommendedName>
</protein>
<evidence type="ECO:0000313" key="1">
    <source>
        <dbReference type="EMBL" id="AWM77865.1"/>
    </source>
</evidence>
<organism evidence="1 2">
    <name type="scientific">Phenylobacterium parvum</name>
    <dbReference type="NCBI Taxonomy" id="2201350"/>
    <lineage>
        <taxon>Bacteria</taxon>
        <taxon>Pseudomonadati</taxon>
        <taxon>Pseudomonadota</taxon>
        <taxon>Alphaproteobacteria</taxon>
        <taxon>Caulobacterales</taxon>
        <taxon>Caulobacteraceae</taxon>
        <taxon>Phenylobacterium</taxon>
    </lineage>
</organism>
<dbReference type="OrthoDB" id="9811214at2"/>
<dbReference type="EMBL" id="CP029479">
    <property type="protein sequence ID" value="AWM77865.1"/>
    <property type="molecule type" value="Genomic_DNA"/>
</dbReference>
<keyword evidence="2" id="KW-1185">Reference proteome</keyword>
<evidence type="ECO:0000313" key="2">
    <source>
        <dbReference type="Proteomes" id="UP000247763"/>
    </source>
</evidence>
<dbReference type="KEGG" id="phb:HYN04_08865"/>
<dbReference type="Proteomes" id="UP000247763">
    <property type="component" value="Chromosome"/>
</dbReference>
<dbReference type="RefSeq" id="WP_110450432.1">
    <property type="nucleotide sequence ID" value="NZ_CP029479.1"/>
</dbReference>
<proteinExistence type="predicted"/>
<name>A0A2Z3HSS1_9CAUL</name>
<accession>A0A2Z3HSS1</accession>